<proteinExistence type="predicted"/>
<sequence length="125" mass="14121">MAENQKFNALNLTTIPFDEQACIFENRFILAGDLDDSKPSRDLSRAPSMQPFLTTPYPFKVQLPMIHLCLEGSMRIKLNLNECELRRNSLMIVTPGSIGQCLEISADCRIVLIALSQDYVITENN</sequence>
<name>K1R6V4_9ZZZZ</name>
<dbReference type="EMBL" id="AJWY01014108">
    <property type="protein sequence ID" value="EKC44712.1"/>
    <property type="molecule type" value="Genomic_DNA"/>
</dbReference>
<reference evidence="1" key="1">
    <citation type="journal article" date="2013" name="Environ. Microbiol.">
        <title>Microbiota from the distal guts of lean and obese adolescents exhibit partial functional redundancy besides clear differences in community structure.</title>
        <authorList>
            <person name="Ferrer M."/>
            <person name="Ruiz A."/>
            <person name="Lanza F."/>
            <person name="Haange S.B."/>
            <person name="Oberbach A."/>
            <person name="Till H."/>
            <person name="Bargiela R."/>
            <person name="Campoy C."/>
            <person name="Segura M.T."/>
            <person name="Richter M."/>
            <person name="von Bergen M."/>
            <person name="Seifert J."/>
            <person name="Suarez A."/>
        </authorList>
    </citation>
    <scope>NUCLEOTIDE SEQUENCE</scope>
</reference>
<comment type="caution">
    <text evidence="1">The sequence shown here is derived from an EMBL/GenBank/DDBJ whole genome shotgun (WGS) entry which is preliminary data.</text>
</comment>
<organism evidence="1">
    <name type="scientific">human gut metagenome</name>
    <dbReference type="NCBI Taxonomy" id="408170"/>
    <lineage>
        <taxon>unclassified sequences</taxon>
        <taxon>metagenomes</taxon>
        <taxon>organismal metagenomes</taxon>
    </lineage>
</organism>
<evidence type="ECO:0000313" key="1">
    <source>
        <dbReference type="EMBL" id="EKC44712.1"/>
    </source>
</evidence>
<gene>
    <name evidence="1" type="ORF">LEA_20527</name>
</gene>
<feature type="non-terminal residue" evidence="1">
    <location>
        <position position="125"/>
    </location>
</feature>
<protein>
    <submittedName>
        <fullName evidence="1">Regulator, AraC</fullName>
    </submittedName>
</protein>
<dbReference type="AlphaFoldDB" id="K1R6V4"/>
<accession>K1R6V4</accession>